<dbReference type="AlphaFoldDB" id="A0AAE1CWZ9"/>
<keyword evidence="4" id="KW-1185">Reference proteome</keyword>
<feature type="transmembrane region" description="Helical" evidence="2">
    <location>
        <begin position="48"/>
        <end position="75"/>
    </location>
</feature>
<gene>
    <name evidence="3" type="ORF">RRG08_008544</name>
</gene>
<name>A0AAE1CWZ9_9GAST</name>
<sequence length="204" mass="22574">MLARSGMIMWLGGQIWDVHVAGWLYIYGGHVAGWLDMEWSCNRLARSGFGIVAGSEAAICLGCVAGSGMVVWLYLECQLLKTKMADDEEFDFFKPHPNPKPRVKTSFFEVVPDAFDDKSLNFTGDHRRTPRKVAPEQQEPEPQPEPEPEKEPEEAKLSTSAAAAAMSGTGVQETMFSHDVCMTSAEPWSPGDRVSRTFFIISAV</sequence>
<dbReference type="EMBL" id="JAWDGP010006374">
    <property type="protein sequence ID" value="KAK3742143.1"/>
    <property type="molecule type" value="Genomic_DNA"/>
</dbReference>
<evidence type="ECO:0000256" key="1">
    <source>
        <dbReference type="SAM" id="MobiDB-lite"/>
    </source>
</evidence>
<feature type="compositionally biased region" description="Basic and acidic residues" evidence="1">
    <location>
        <begin position="118"/>
        <end position="127"/>
    </location>
</feature>
<feature type="region of interest" description="Disordered" evidence="1">
    <location>
        <begin position="118"/>
        <end position="169"/>
    </location>
</feature>
<keyword evidence="2" id="KW-1133">Transmembrane helix</keyword>
<proteinExistence type="predicted"/>
<accession>A0AAE1CWZ9</accession>
<feature type="compositionally biased region" description="Basic and acidic residues" evidence="1">
    <location>
        <begin position="147"/>
        <end position="156"/>
    </location>
</feature>
<keyword evidence="2" id="KW-0812">Transmembrane</keyword>
<evidence type="ECO:0000313" key="3">
    <source>
        <dbReference type="EMBL" id="KAK3742143.1"/>
    </source>
</evidence>
<evidence type="ECO:0000313" key="4">
    <source>
        <dbReference type="Proteomes" id="UP001283361"/>
    </source>
</evidence>
<evidence type="ECO:0000256" key="2">
    <source>
        <dbReference type="SAM" id="Phobius"/>
    </source>
</evidence>
<feature type="transmembrane region" description="Helical" evidence="2">
    <location>
        <begin position="7"/>
        <end position="28"/>
    </location>
</feature>
<reference evidence="3" key="1">
    <citation type="journal article" date="2023" name="G3 (Bethesda)">
        <title>A reference genome for the long-term kleptoplast-retaining sea slug Elysia crispata morphotype clarki.</title>
        <authorList>
            <person name="Eastman K.E."/>
            <person name="Pendleton A.L."/>
            <person name="Shaikh M.A."/>
            <person name="Suttiyut T."/>
            <person name="Ogas R."/>
            <person name="Tomko P."/>
            <person name="Gavelis G."/>
            <person name="Widhalm J.R."/>
            <person name="Wisecaver J.H."/>
        </authorList>
    </citation>
    <scope>NUCLEOTIDE SEQUENCE</scope>
    <source>
        <strain evidence="3">ECLA1</strain>
    </source>
</reference>
<protein>
    <submittedName>
        <fullName evidence="3">Uncharacterized protein</fullName>
    </submittedName>
</protein>
<keyword evidence="2" id="KW-0472">Membrane</keyword>
<comment type="caution">
    <text evidence="3">The sequence shown here is derived from an EMBL/GenBank/DDBJ whole genome shotgun (WGS) entry which is preliminary data.</text>
</comment>
<organism evidence="3 4">
    <name type="scientific">Elysia crispata</name>
    <name type="common">lettuce slug</name>
    <dbReference type="NCBI Taxonomy" id="231223"/>
    <lineage>
        <taxon>Eukaryota</taxon>
        <taxon>Metazoa</taxon>
        <taxon>Spiralia</taxon>
        <taxon>Lophotrochozoa</taxon>
        <taxon>Mollusca</taxon>
        <taxon>Gastropoda</taxon>
        <taxon>Heterobranchia</taxon>
        <taxon>Euthyneura</taxon>
        <taxon>Panpulmonata</taxon>
        <taxon>Sacoglossa</taxon>
        <taxon>Placobranchoidea</taxon>
        <taxon>Plakobranchidae</taxon>
        <taxon>Elysia</taxon>
    </lineage>
</organism>
<dbReference type="Proteomes" id="UP001283361">
    <property type="component" value="Unassembled WGS sequence"/>
</dbReference>